<dbReference type="InterPro" id="IPR012337">
    <property type="entry name" value="RNaseH-like_sf"/>
</dbReference>
<protein>
    <submittedName>
        <fullName evidence="3">Transposase</fullName>
    </submittedName>
</protein>
<feature type="compositionally biased region" description="Basic and acidic residues" evidence="1">
    <location>
        <begin position="456"/>
        <end position="470"/>
    </location>
</feature>
<dbReference type="Pfam" id="PF13546">
    <property type="entry name" value="DDE_5"/>
    <property type="match status" value="1"/>
</dbReference>
<feature type="compositionally biased region" description="Basic residues" evidence="1">
    <location>
        <begin position="476"/>
        <end position="489"/>
    </location>
</feature>
<sequence length="489" mass="54565">MNSVHDTGCADTVGDLSGFRREFYRCLARRADAAFDVVDAVLCADGPVRSLPELSLVGEHRRGHGSVYAALDRGRIDIARLRRALVSVPLPRAADGRLVLAVDITSWLRPEAHTCPQRILCHTYGRAKNTAQMIPGWPYSVVAALETGRSSWTAPLDAVRLAPGDDAATVTAGQLRTVIGNLIEAGHWCPGDPDIWIVADAGYDAPRLAFLLADLPVAVLARMRSDRVLRRHAPAWQPGTTGRPPRHGGEFAFADQTTWGEPDTAVTTDTRLYGPATARSWNRLHPRLTHRSSWITQVGKLPVIEGTVIRLDVDRLPSGAIPKPIWLWHSVVDLDAAEVEVLWQVFLRRFDIEHTFRMLKQTLGWACPKLRNPAAADRWTWLLLAAYTQLRLARNLTVDLKRPWEKRVSPQRLTPARVRRGFRHLRRKAACPARAPKPSRPGPGRPAGHRNQRPAPRYDVHIKTASDRKPPQKAGPRPRRNSTKHQLRG</sequence>
<accession>A0A846XU06</accession>
<dbReference type="NCBIfam" id="NF041680">
    <property type="entry name" value="transp_NF041680"/>
    <property type="match status" value="1"/>
</dbReference>
<proteinExistence type="predicted"/>
<keyword evidence="4" id="KW-1185">Reference proteome</keyword>
<comment type="caution">
    <text evidence="3">The sequence shown here is derived from an EMBL/GenBank/DDBJ whole genome shotgun (WGS) entry which is preliminary data.</text>
</comment>
<feature type="domain" description="Transposase IS701-like DDE" evidence="2">
    <location>
        <begin position="22"/>
        <end position="285"/>
    </location>
</feature>
<dbReference type="InterPro" id="IPR038721">
    <property type="entry name" value="IS701-like_DDE_dom"/>
</dbReference>
<reference evidence="3 4" key="1">
    <citation type="submission" date="2020-04" db="EMBL/GenBank/DDBJ databases">
        <title>MicrobeNet Type strains.</title>
        <authorList>
            <person name="Nicholson A.C."/>
        </authorList>
    </citation>
    <scope>NUCLEOTIDE SEQUENCE [LARGE SCALE GENOMIC DNA]</scope>
    <source>
        <strain evidence="3 4">DSM 45078</strain>
    </source>
</reference>
<dbReference type="EMBL" id="JAAXOO010000015">
    <property type="protein sequence ID" value="NKY37953.1"/>
    <property type="molecule type" value="Genomic_DNA"/>
</dbReference>
<evidence type="ECO:0000256" key="1">
    <source>
        <dbReference type="SAM" id="MobiDB-lite"/>
    </source>
</evidence>
<evidence type="ECO:0000313" key="4">
    <source>
        <dbReference type="Proteomes" id="UP000565715"/>
    </source>
</evidence>
<dbReference type="Proteomes" id="UP000565715">
    <property type="component" value="Unassembled WGS sequence"/>
</dbReference>
<gene>
    <name evidence="3" type="ORF">HGA13_33555</name>
</gene>
<evidence type="ECO:0000259" key="2">
    <source>
        <dbReference type="Pfam" id="PF13546"/>
    </source>
</evidence>
<name>A0A846XU06_9NOCA</name>
<dbReference type="SUPFAM" id="SSF53098">
    <property type="entry name" value="Ribonuclease H-like"/>
    <property type="match status" value="1"/>
</dbReference>
<dbReference type="AlphaFoldDB" id="A0A846XU06"/>
<organism evidence="3 4">
    <name type="scientific">Nocardia speluncae</name>
    <dbReference type="NCBI Taxonomy" id="419477"/>
    <lineage>
        <taxon>Bacteria</taxon>
        <taxon>Bacillati</taxon>
        <taxon>Actinomycetota</taxon>
        <taxon>Actinomycetes</taxon>
        <taxon>Mycobacteriales</taxon>
        <taxon>Nocardiaceae</taxon>
        <taxon>Nocardia</taxon>
    </lineage>
</organism>
<evidence type="ECO:0000313" key="3">
    <source>
        <dbReference type="EMBL" id="NKY37953.1"/>
    </source>
</evidence>
<feature type="region of interest" description="Disordered" evidence="1">
    <location>
        <begin position="424"/>
        <end position="489"/>
    </location>
</feature>